<dbReference type="Gene3D" id="1.10.132.100">
    <property type="match status" value="1"/>
</dbReference>
<organism evidence="2 3">
    <name type="scientific">Phytoactinopolyspora halophila</name>
    <dbReference type="NCBI Taxonomy" id="1981511"/>
    <lineage>
        <taxon>Bacteria</taxon>
        <taxon>Bacillati</taxon>
        <taxon>Actinomycetota</taxon>
        <taxon>Actinomycetes</taxon>
        <taxon>Jiangellales</taxon>
        <taxon>Jiangellaceae</taxon>
        <taxon>Phytoactinopolyspora</taxon>
    </lineage>
</organism>
<dbReference type="CDD" id="cd09729">
    <property type="entry name" value="Cse1_I-E"/>
    <property type="match status" value="1"/>
</dbReference>
<protein>
    <submittedName>
        <fullName evidence="2">Type I-E CRISPR-associated protein Cse1/CasA</fullName>
    </submittedName>
</protein>
<gene>
    <name evidence="2" type="primary">casA</name>
    <name evidence="2" type="ORF">DPM12_15020</name>
</gene>
<proteinExistence type="predicted"/>
<dbReference type="Pfam" id="PF09481">
    <property type="entry name" value="CRISPR_Cse1"/>
    <property type="match status" value="1"/>
</dbReference>
<keyword evidence="3" id="KW-1185">Reference proteome</keyword>
<feature type="region of interest" description="Disordered" evidence="1">
    <location>
        <begin position="281"/>
        <end position="303"/>
    </location>
</feature>
<name>A0A329QI26_9ACTN</name>
<dbReference type="Proteomes" id="UP000250462">
    <property type="component" value="Unassembled WGS sequence"/>
</dbReference>
<dbReference type="EMBL" id="QMIG01000017">
    <property type="protein sequence ID" value="RAW11990.1"/>
    <property type="molecule type" value="Genomic_DNA"/>
</dbReference>
<dbReference type="OrthoDB" id="3187690at2"/>
<evidence type="ECO:0000256" key="1">
    <source>
        <dbReference type="SAM" id="MobiDB-lite"/>
    </source>
</evidence>
<accession>A0A329QI26</accession>
<dbReference type="AlphaFoldDB" id="A0A329QI26"/>
<sequence length="544" mass="59869">MTADDGGFNLLDEPWIVVLTPHGDEKQVSVLEVFEKAPDLVTIGGEVPTQGFAITRLLLAFLHRAIDGPEDGDDWEELWRAGSLPMEEITTYAGRVRHRFDLFDATQPFFQVPGLRSAKDEVSGLEKIVADVPNGAPYFTTRSAASLERIEAAEAARWLVNTQAFDPSGIKTGAVDDPKAKGGKGYPIGPGWSGQIGGVLPEGRNLRETLLLNLIGREASDYVRIGGRDDVPPWERDVDGPTWDEDRPPAGAIDLYTWQTRRIRLVGDRRGVTGVVLANGDKIQPHNRNPVEPHTTWRHSEPQSKKFKQVVYMPRVHDPSRSVWRGLGAMLPSLSGRRTSGQEPRPSLAPGVLQWISDLVRRDSLPEDYPVRNRIVGVEYGPQSATFAEIVDDVLAMTAALINEESVELGRTAEGAVQDAENVAYAVWTLADNIAQAAGAERGSGAGDRPREALYAALETPYRRWLGELRSGTDAQQARTSWQLTVRDACWPIVNEVLESAGPAAWRGRTINSRLVNVSVAEAWFRASLRKHLALAFATDEETQ</sequence>
<dbReference type="InterPro" id="IPR013381">
    <property type="entry name" value="CRISPR-assoc_prot_Cse1"/>
</dbReference>
<dbReference type="NCBIfam" id="TIGR02547">
    <property type="entry name" value="casA_cse1"/>
    <property type="match status" value="1"/>
</dbReference>
<reference evidence="2 3" key="1">
    <citation type="submission" date="2018-06" db="EMBL/GenBank/DDBJ databases">
        <title>Phytoactinopolyspora halophila sp. nov., a novel halophilic actinomycete isolated from a saline soil in China.</title>
        <authorList>
            <person name="Tang S.-K."/>
        </authorList>
    </citation>
    <scope>NUCLEOTIDE SEQUENCE [LARGE SCALE GENOMIC DNA]</scope>
    <source>
        <strain evidence="2 3">YIM 96934</strain>
    </source>
</reference>
<dbReference type="RefSeq" id="WP_112259163.1">
    <property type="nucleotide sequence ID" value="NZ_QMIG01000017.1"/>
</dbReference>
<comment type="caution">
    <text evidence="2">The sequence shown here is derived from an EMBL/GenBank/DDBJ whole genome shotgun (WGS) entry which is preliminary data.</text>
</comment>
<evidence type="ECO:0000313" key="3">
    <source>
        <dbReference type="Proteomes" id="UP000250462"/>
    </source>
</evidence>
<evidence type="ECO:0000313" key="2">
    <source>
        <dbReference type="EMBL" id="RAW11990.1"/>
    </source>
</evidence>